<keyword evidence="4 11" id="KW-0240">DNA-directed RNA polymerase</keyword>
<dbReference type="EMBL" id="JACHHK010000008">
    <property type="protein sequence ID" value="MBB5183811.1"/>
    <property type="molecule type" value="Genomic_DNA"/>
</dbReference>
<dbReference type="NCBIfam" id="NF003519">
    <property type="entry name" value="PRK05182.2-5"/>
    <property type="match status" value="1"/>
</dbReference>
<evidence type="ECO:0000256" key="9">
    <source>
        <dbReference type="ARBA" id="ARBA00033070"/>
    </source>
</evidence>
<dbReference type="InterPro" id="IPR036603">
    <property type="entry name" value="RBP11-like"/>
</dbReference>
<dbReference type="HAMAP" id="MF_00059">
    <property type="entry name" value="RNApol_bact_RpoA"/>
    <property type="match status" value="1"/>
</dbReference>
<dbReference type="RefSeq" id="WP_183329105.1">
    <property type="nucleotide sequence ID" value="NZ_JACHHK010000008.1"/>
</dbReference>
<dbReference type="InterPro" id="IPR011260">
    <property type="entry name" value="RNAP_asu_C"/>
</dbReference>
<protein>
    <recommendedName>
        <fullName evidence="3 11">DNA-directed RNA polymerase subunit alpha</fullName>
        <shortName evidence="11">RNAP subunit alpha</shortName>
        <ecNumber evidence="2 11">2.7.7.6</ecNumber>
    </recommendedName>
    <alternativeName>
        <fullName evidence="9 11">RNA polymerase subunit alpha</fullName>
    </alternativeName>
    <alternativeName>
        <fullName evidence="8 11">Transcriptase subunit alpha</fullName>
    </alternativeName>
</protein>
<name>A0A7W8CYN8_9FIRM</name>
<dbReference type="SUPFAM" id="SSF47789">
    <property type="entry name" value="C-terminal domain of RNA polymerase alpha subunit"/>
    <property type="match status" value="1"/>
</dbReference>
<keyword evidence="7 11" id="KW-0804">Transcription</keyword>
<dbReference type="Pfam" id="PF01193">
    <property type="entry name" value="RNA_pol_L"/>
    <property type="match status" value="1"/>
</dbReference>
<evidence type="ECO:0000256" key="11">
    <source>
        <dbReference type="HAMAP-Rule" id="MF_00059"/>
    </source>
</evidence>
<evidence type="ECO:0000256" key="8">
    <source>
        <dbReference type="ARBA" id="ARBA00032524"/>
    </source>
</evidence>
<comment type="domain">
    <text evidence="11">The N-terminal domain is essential for RNAP assembly and basal transcription, whereas the C-terminal domain is involved in interaction with transcriptional regulators and with upstream promoter elements.</text>
</comment>
<comment type="catalytic activity">
    <reaction evidence="10 11">
        <text>RNA(n) + a ribonucleoside 5'-triphosphate = RNA(n+1) + diphosphate</text>
        <dbReference type="Rhea" id="RHEA:21248"/>
        <dbReference type="Rhea" id="RHEA-COMP:14527"/>
        <dbReference type="Rhea" id="RHEA-COMP:17342"/>
        <dbReference type="ChEBI" id="CHEBI:33019"/>
        <dbReference type="ChEBI" id="CHEBI:61557"/>
        <dbReference type="ChEBI" id="CHEBI:140395"/>
        <dbReference type="EC" id="2.7.7.6"/>
    </reaction>
</comment>
<dbReference type="Gene3D" id="1.10.150.20">
    <property type="entry name" value="5' to 3' exonuclease, C-terminal subdomain"/>
    <property type="match status" value="1"/>
</dbReference>
<feature type="domain" description="DNA-directed RNA polymerase RpoA/D/Rpb3-type" evidence="12">
    <location>
        <begin position="20"/>
        <end position="229"/>
    </location>
</feature>
<dbReference type="AlphaFoldDB" id="A0A7W8CYN8"/>
<dbReference type="GO" id="GO:0003899">
    <property type="term" value="F:DNA-directed RNA polymerase activity"/>
    <property type="evidence" value="ECO:0007669"/>
    <property type="project" value="UniProtKB-UniRule"/>
</dbReference>
<dbReference type="Pfam" id="PF03118">
    <property type="entry name" value="RNA_pol_A_CTD"/>
    <property type="match status" value="1"/>
</dbReference>
<feature type="region of interest" description="Alpha C-terminal domain (alpha-CTD)" evidence="11">
    <location>
        <begin position="250"/>
        <end position="318"/>
    </location>
</feature>
<dbReference type="CDD" id="cd06928">
    <property type="entry name" value="RNAP_alpha_NTD"/>
    <property type="match status" value="1"/>
</dbReference>
<gene>
    <name evidence="11" type="primary">rpoA</name>
    <name evidence="13" type="ORF">HNQ47_001852</name>
</gene>
<dbReference type="InterPro" id="IPR011263">
    <property type="entry name" value="DNA-dir_RNA_pol_RpoA/D/Rpb3"/>
</dbReference>
<evidence type="ECO:0000256" key="1">
    <source>
        <dbReference type="ARBA" id="ARBA00007123"/>
    </source>
</evidence>
<keyword evidence="5 11" id="KW-0808">Transferase</keyword>
<dbReference type="InterPro" id="IPR011262">
    <property type="entry name" value="DNA-dir_RNA_pol_insert"/>
</dbReference>
<dbReference type="SUPFAM" id="SSF55257">
    <property type="entry name" value="RBP11-like subunits of RNA polymerase"/>
    <property type="match status" value="1"/>
</dbReference>
<dbReference type="Gene3D" id="2.170.120.12">
    <property type="entry name" value="DNA-directed RNA polymerase, insert domain"/>
    <property type="match status" value="1"/>
</dbReference>
<keyword evidence="14" id="KW-1185">Reference proteome</keyword>
<dbReference type="GO" id="GO:0000428">
    <property type="term" value="C:DNA-directed RNA polymerase complex"/>
    <property type="evidence" value="ECO:0007669"/>
    <property type="project" value="UniProtKB-KW"/>
</dbReference>
<evidence type="ECO:0000256" key="7">
    <source>
        <dbReference type="ARBA" id="ARBA00023163"/>
    </source>
</evidence>
<evidence type="ECO:0000256" key="2">
    <source>
        <dbReference type="ARBA" id="ARBA00012418"/>
    </source>
</evidence>
<organism evidence="13 14">
    <name type="scientific">Catenisphaera adipataccumulans</name>
    <dbReference type="NCBI Taxonomy" id="700500"/>
    <lineage>
        <taxon>Bacteria</taxon>
        <taxon>Bacillati</taxon>
        <taxon>Bacillota</taxon>
        <taxon>Erysipelotrichia</taxon>
        <taxon>Erysipelotrichales</taxon>
        <taxon>Erysipelotrichaceae</taxon>
        <taxon>Catenisphaera</taxon>
    </lineage>
</organism>
<evidence type="ECO:0000256" key="6">
    <source>
        <dbReference type="ARBA" id="ARBA00022695"/>
    </source>
</evidence>
<proteinExistence type="inferred from homology"/>
<evidence type="ECO:0000256" key="4">
    <source>
        <dbReference type="ARBA" id="ARBA00022478"/>
    </source>
</evidence>
<dbReference type="GO" id="GO:0003677">
    <property type="term" value="F:DNA binding"/>
    <property type="evidence" value="ECO:0007669"/>
    <property type="project" value="UniProtKB-UniRule"/>
</dbReference>
<evidence type="ECO:0000256" key="3">
    <source>
        <dbReference type="ARBA" id="ARBA00015972"/>
    </source>
</evidence>
<evidence type="ECO:0000256" key="10">
    <source>
        <dbReference type="ARBA" id="ARBA00048552"/>
    </source>
</evidence>
<feature type="region of interest" description="Alpha N-terminal domain (alpha-NTD)" evidence="11">
    <location>
        <begin position="1"/>
        <end position="233"/>
    </location>
</feature>
<evidence type="ECO:0000313" key="13">
    <source>
        <dbReference type="EMBL" id="MBB5183811.1"/>
    </source>
</evidence>
<dbReference type="GO" id="GO:0005737">
    <property type="term" value="C:cytoplasm"/>
    <property type="evidence" value="ECO:0007669"/>
    <property type="project" value="UniProtKB-ARBA"/>
</dbReference>
<dbReference type="GO" id="GO:0006351">
    <property type="term" value="P:DNA-templated transcription"/>
    <property type="evidence" value="ECO:0007669"/>
    <property type="project" value="UniProtKB-UniRule"/>
</dbReference>
<dbReference type="InterPro" id="IPR011773">
    <property type="entry name" value="DNA-dir_RpoA"/>
</dbReference>
<keyword evidence="6 11" id="KW-0548">Nucleotidyltransferase</keyword>
<dbReference type="NCBIfam" id="TIGR02027">
    <property type="entry name" value="rpoA"/>
    <property type="match status" value="1"/>
</dbReference>
<comment type="subunit">
    <text evidence="11">Homodimer. The RNAP catalytic core consists of 2 alpha, 1 beta, 1 beta' and 1 omega subunit. When a sigma factor is associated with the core the holoenzyme is formed, which can initiate transcription.</text>
</comment>
<dbReference type="EC" id="2.7.7.6" evidence="2 11"/>
<dbReference type="SMART" id="SM00662">
    <property type="entry name" value="RPOLD"/>
    <property type="match status" value="1"/>
</dbReference>
<dbReference type="Pfam" id="PF01000">
    <property type="entry name" value="RNA_pol_A_bac"/>
    <property type="match status" value="1"/>
</dbReference>
<sequence length="318" mass="35560">MQEFERAVFRQESLDESTNTGTYVFEPLERGFGTTIGNTICQSMLMTLPGTSVIGFLMDGFDPHQLTIDGVLEDVVTLGLNLKEIRFAQNDETPVTTVHIAKKGPAVVTAADIICPETLSPLDPDRVICNLEKGVDFHLNIIVARSTGYESAEDNKINFNLGDDVYPLDATFTPIEKADYLSEPARIGFDKKYDKVHITATTDGSVTPLEAICAAAQECMDYLNVISTVSDLKMEESFMEPQEEAEESKKINTMMIEDLDLSVRSYNCLKRAGIQTVDELTQKTEDEMMHVKNLGKKSLKEVKDKMYQLGLYFKSYEN</sequence>
<accession>A0A7W8CYN8</accession>
<comment type="similarity">
    <text evidence="1 11">Belongs to the RNA polymerase alpha chain family.</text>
</comment>
<evidence type="ECO:0000259" key="12">
    <source>
        <dbReference type="SMART" id="SM00662"/>
    </source>
</evidence>
<evidence type="ECO:0000313" key="14">
    <source>
        <dbReference type="Proteomes" id="UP000539953"/>
    </source>
</evidence>
<comment type="function">
    <text evidence="11">DNA-dependent RNA polymerase catalyzes the transcription of DNA into RNA using the four ribonucleoside triphosphates as substrates.</text>
</comment>
<evidence type="ECO:0000256" key="5">
    <source>
        <dbReference type="ARBA" id="ARBA00022679"/>
    </source>
</evidence>
<reference evidence="13 14" key="1">
    <citation type="submission" date="2020-08" db="EMBL/GenBank/DDBJ databases">
        <title>Genomic Encyclopedia of Type Strains, Phase IV (KMG-IV): sequencing the most valuable type-strain genomes for metagenomic binning, comparative biology and taxonomic classification.</title>
        <authorList>
            <person name="Goeker M."/>
        </authorList>
    </citation>
    <scope>NUCLEOTIDE SEQUENCE [LARGE SCALE GENOMIC DNA]</scope>
    <source>
        <strain evidence="13 14">DSM 25799</strain>
    </source>
</reference>
<dbReference type="InterPro" id="IPR036643">
    <property type="entry name" value="RNApol_insert_sf"/>
</dbReference>
<dbReference type="GO" id="GO:0046983">
    <property type="term" value="F:protein dimerization activity"/>
    <property type="evidence" value="ECO:0007669"/>
    <property type="project" value="InterPro"/>
</dbReference>
<dbReference type="SUPFAM" id="SSF56553">
    <property type="entry name" value="Insert subdomain of RNA polymerase alpha subunit"/>
    <property type="match status" value="1"/>
</dbReference>
<dbReference type="Proteomes" id="UP000539953">
    <property type="component" value="Unassembled WGS sequence"/>
</dbReference>
<dbReference type="Gene3D" id="3.30.1360.10">
    <property type="entry name" value="RNA polymerase, RBP11-like subunit"/>
    <property type="match status" value="1"/>
</dbReference>
<comment type="caution">
    <text evidence="13">The sequence shown here is derived from an EMBL/GenBank/DDBJ whole genome shotgun (WGS) entry which is preliminary data.</text>
</comment>